<dbReference type="GO" id="GO:0019441">
    <property type="term" value="P:L-tryptophan catabolic process to kynurenine"/>
    <property type="evidence" value="ECO:0007669"/>
    <property type="project" value="InterPro"/>
</dbReference>
<dbReference type="Proteomes" id="UP000178606">
    <property type="component" value="Unassembled WGS sequence"/>
</dbReference>
<sequence>MRLNGLIDLSHTIAPGTGNRPLRLERVPPPEFGYFPKDQWYIMHQVGFLNHLCTHIEVPYHTVEQGQDLSGVPLDRLCGEAVILDLTSVAPGSAVTPSAIQGAAERAGGVREGDIVFCRFDFDRHFDRQDRPKAPHFTSEAVEWLVGRGMKLMGVDTGGIELPPEDPRAARQHNHHLLMDRGIPLIENLAHLGRLTRPRVTVFAFPVAVERLDAFPVRVVALQD</sequence>
<accession>A0A1F6C9S8</accession>
<dbReference type="Gene3D" id="3.50.30.50">
    <property type="entry name" value="Putative cyclase"/>
    <property type="match status" value="1"/>
</dbReference>
<dbReference type="PANTHER" id="PTHR31118:SF12">
    <property type="entry name" value="CYCLASE-LIKE PROTEIN 2"/>
    <property type="match status" value="1"/>
</dbReference>
<organism evidence="1 2">
    <name type="scientific">Handelsmanbacteria sp. (strain RIFCSPLOWO2_12_FULL_64_10)</name>
    <dbReference type="NCBI Taxonomy" id="1817868"/>
    <lineage>
        <taxon>Bacteria</taxon>
        <taxon>Candidatus Handelsmaniibacteriota</taxon>
    </lineage>
</organism>
<comment type="caution">
    <text evidence="1">The sequence shown here is derived from an EMBL/GenBank/DDBJ whole genome shotgun (WGS) entry which is preliminary data.</text>
</comment>
<evidence type="ECO:0000313" key="1">
    <source>
        <dbReference type="EMBL" id="OGG45772.1"/>
    </source>
</evidence>
<dbReference type="AlphaFoldDB" id="A0A1F6C9S8"/>
<dbReference type="EMBL" id="MFKF01000366">
    <property type="protein sequence ID" value="OGG45772.1"/>
    <property type="molecule type" value="Genomic_DNA"/>
</dbReference>
<proteinExistence type="predicted"/>
<evidence type="ECO:0000313" key="2">
    <source>
        <dbReference type="Proteomes" id="UP000178606"/>
    </source>
</evidence>
<dbReference type="InterPro" id="IPR007325">
    <property type="entry name" value="KFase/CYL"/>
</dbReference>
<dbReference type="SUPFAM" id="SSF102198">
    <property type="entry name" value="Putative cyclase"/>
    <property type="match status" value="1"/>
</dbReference>
<dbReference type="PANTHER" id="PTHR31118">
    <property type="entry name" value="CYCLASE-LIKE PROTEIN 2"/>
    <property type="match status" value="1"/>
</dbReference>
<protein>
    <recommendedName>
        <fullName evidence="3">Cyclase</fullName>
    </recommendedName>
</protein>
<dbReference type="InterPro" id="IPR037175">
    <property type="entry name" value="KFase_sf"/>
</dbReference>
<reference evidence="1 2" key="1">
    <citation type="journal article" date="2016" name="Nat. Commun.">
        <title>Thousands of microbial genomes shed light on interconnected biogeochemical processes in an aquifer system.</title>
        <authorList>
            <person name="Anantharaman K."/>
            <person name="Brown C.T."/>
            <person name="Hug L.A."/>
            <person name="Sharon I."/>
            <person name="Castelle C.J."/>
            <person name="Probst A.J."/>
            <person name="Thomas B.C."/>
            <person name="Singh A."/>
            <person name="Wilkins M.J."/>
            <person name="Karaoz U."/>
            <person name="Brodie E.L."/>
            <person name="Williams K.H."/>
            <person name="Hubbard S.S."/>
            <person name="Banfield J.F."/>
        </authorList>
    </citation>
    <scope>NUCLEOTIDE SEQUENCE [LARGE SCALE GENOMIC DNA]</scope>
    <source>
        <strain evidence="2">RIFCSPLOWO2_12_FULL_64_10</strain>
    </source>
</reference>
<dbReference type="Pfam" id="PF04199">
    <property type="entry name" value="Cyclase"/>
    <property type="match status" value="1"/>
</dbReference>
<name>A0A1F6C9S8_HANXR</name>
<dbReference type="GO" id="GO:0004061">
    <property type="term" value="F:arylformamidase activity"/>
    <property type="evidence" value="ECO:0007669"/>
    <property type="project" value="InterPro"/>
</dbReference>
<evidence type="ECO:0008006" key="3">
    <source>
        <dbReference type="Google" id="ProtNLM"/>
    </source>
</evidence>
<gene>
    <name evidence="1" type="ORF">A3F84_12285</name>
</gene>